<protein>
    <submittedName>
        <fullName evidence="13">Phosphatidylinositol 3-kinase regulatory subunit alpha-like</fullName>
    </submittedName>
</protein>
<evidence type="ECO:0000256" key="6">
    <source>
        <dbReference type="ARBA" id="ARBA00023288"/>
    </source>
</evidence>
<dbReference type="PROSITE" id="PS50002">
    <property type="entry name" value="SH3"/>
    <property type="match status" value="1"/>
</dbReference>
<dbReference type="InterPro" id="IPR044124">
    <property type="entry name" value="ISH2_PIK3R1"/>
</dbReference>
<evidence type="ECO:0000256" key="9">
    <source>
        <dbReference type="SAM" id="Coils"/>
    </source>
</evidence>
<dbReference type="AlphaFoldDB" id="A0A8C5FAS1"/>
<evidence type="ECO:0000256" key="2">
    <source>
        <dbReference type="ARBA" id="ARBA00022443"/>
    </source>
</evidence>
<feature type="domain" description="SH2" evidence="11">
    <location>
        <begin position="234"/>
        <end position="329"/>
    </location>
</feature>
<keyword evidence="9" id="KW-0175">Coiled coil</keyword>
<dbReference type="GO" id="GO:0005942">
    <property type="term" value="C:phosphatidylinositol 3-kinase complex"/>
    <property type="evidence" value="ECO:0007669"/>
    <property type="project" value="TreeGrafter"/>
</dbReference>
<organism evidence="13 14">
    <name type="scientific">Gadus morhua</name>
    <name type="common">Atlantic cod</name>
    <dbReference type="NCBI Taxonomy" id="8049"/>
    <lineage>
        <taxon>Eukaryota</taxon>
        <taxon>Metazoa</taxon>
        <taxon>Chordata</taxon>
        <taxon>Craniata</taxon>
        <taxon>Vertebrata</taxon>
        <taxon>Euteleostomi</taxon>
        <taxon>Actinopterygii</taxon>
        <taxon>Neopterygii</taxon>
        <taxon>Teleostei</taxon>
        <taxon>Neoteleostei</taxon>
        <taxon>Acanthomorphata</taxon>
        <taxon>Zeiogadaria</taxon>
        <taxon>Gadariae</taxon>
        <taxon>Gadiformes</taxon>
        <taxon>Gadoidei</taxon>
        <taxon>Gadidae</taxon>
        <taxon>Gadus</taxon>
    </lineage>
</organism>
<dbReference type="InterPro" id="IPR035020">
    <property type="entry name" value="PI3kinase_P85_cSH2"/>
</dbReference>
<dbReference type="PANTHER" id="PTHR10155">
    <property type="entry name" value="PHOSPHATIDYLINOSITOL 3-KINASE REGULATORY SUBUNIT"/>
    <property type="match status" value="1"/>
</dbReference>
<evidence type="ECO:0000256" key="7">
    <source>
        <dbReference type="PROSITE-ProRule" id="PRU00191"/>
    </source>
</evidence>
<dbReference type="InterPro" id="IPR032498">
    <property type="entry name" value="PI3K_P85_iSH2"/>
</dbReference>
<evidence type="ECO:0000256" key="10">
    <source>
        <dbReference type="SAM" id="MobiDB-lite"/>
    </source>
</evidence>
<dbReference type="CDD" id="cd09930">
    <property type="entry name" value="SH2_cSH2_p85_like"/>
    <property type="match status" value="1"/>
</dbReference>
<evidence type="ECO:0000313" key="13">
    <source>
        <dbReference type="Ensembl" id="ENSGMOP00000022987.1"/>
    </source>
</evidence>
<feature type="region of interest" description="Disordered" evidence="10">
    <location>
        <begin position="78"/>
        <end position="110"/>
    </location>
</feature>
<dbReference type="Gene3D" id="1.10.287.1490">
    <property type="match status" value="1"/>
</dbReference>
<name>A0A8C5FAS1_GADMO</name>
<evidence type="ECO:0000256" key="4">
    <source>
        <dbReference type="ARBA" id="ARBA00022737"/>
    </source>
</evidence>
<dbReference type="SMART" id="SM00252">
    <property type="entry name" value="SH2"/>
    <property type="match status" value="2"/>
</dbReference>
<feature type="domain" description="SH3" evidence="12">
    <location>
        <begin position="3"/>
        <end position="78"/>
    </location>
</feature>
<keyword evidence="6" id="KW-0449">Lipoprotein</keyword>
<sequence length="627" mass="72010">MSSEGFQYRALYDYKKEREEDIELRVGDMLVVSKGALLALGCPVGTEERPSEIGWLPGFNETTQKGDFPGTYVAFVGRKRMSPPTPKPRPPRPPSAASSRGDSELGCVLPDLPDQFSPPETAPLLLSKLMDALESKGTTWPSAPPGPTAAQFTRVSLFSDPEQLEVASLCDGVVRFFQELPGPVVPPALQMEMVNAVKGQHRSRPLRNASEIHLPLTPVPSIFNNSTALQDSEWYWGDISREEVNEKLRDTADGTFLVRDASTKMHGDYTLTLRKGGNNKLIKIFHRDGKYGFSDPLTFSSVVELINHYRHESLAQYNPKLDVKLLYPVSKHQQDQVVKEDSIEAVGKKLHEYHLQYQEKNREYDRLYEEYTRTSQEIQMKRTAIEAFNETIKIFEEQCQTQERFSKEYIERFRREGNDKEIQRIMGNYDKLKSRISEIVDSKRHLEVELKKQAADYREIDKKMNSIKPDLIQLRKTRDQYLMWLTQKGVRQRKLNEWLGLKNDTTEDEYSMLEDEDDLPHHDECLWRLGNINRIQAETLLRGKRDGTFLVRDSSKPGCYACSVVVEGEVKHCVINKTHTGYGFAEPYNLYASLKELVLHYQHASLVQHNDSLNVTLSYPVYGPQRR</sequence>
<dbReference type="InterPro" id="IPR035022">
    <property type="entry name" value="PI3kinase_P85_nSH2"/>
</dbReference>
<dbReference type="GeneTree" id="ENSGT00940000155553"/>
<comment type="similarity">
    <text evidence="1">Belongs to the PI3K p85 subunit family.</text>
</comment>
<dbReference type="Ensembl" id="ENSGMOT00000031475.1">
    <property type="protein sequence ID" value="ENSGMOP00000022987.1"/>
    <property type="gene ID" value="ENSGMOG00000003321.2"/>
</dbReference>
<dbReference type="InterPro" id="IPR036028">
    <property type="entry name" value="SH3-like_dom_sf"/>
</dbReference>
<dbReference type="GO" id="GO:0046935">
    <property type="term" value="F:1-phosphatidylinositol-3-kinase regulator activity"/>
    <property type="evidence" value="ECO:0007669"/>
    <property type="project" value="TreeGrafter"/>
</dbReference>
<dbReference type="Gene3D" id="2.30.30.40">
    <property type="entry name" value="SH3 Domains"/>
    <property type="match status" value="1"/>
</dbReference>
<dbReference type="PRINTS" id="PR00678">
    <property type="entry name" value="PI3KINASEP85"/>
</dbReference>
<feature type="coiled-coil region" evidence="9">
    <location>
        <begin position="350"/>
        <end position="377"/>
    </location>
</feature>
<evidence type="ECO:0000256" key="5">
    <source>
        <dbReference type="ARBA" id="ARBA00022999"/>
    </source>
</evidence>
<accession>A0A8C5FAS1</accession>
<dbReference type="CDD" id="cd12924">
    <property type="entry name" value="iSH2_PIK3R1"/>
    <property type="match status" value="1"/>
</dbReference>
<dbReference type="GO" id="GO:0046854">
    <property type="term" value="P:phosphatidylinositol phosphate biosynthetic process"/>
    <property type="evidence" value="ECO:0007669"/>
    <property type="project" value="TreeGrafter"/>
</dbReference>
<evidence type="ECO:0000259" key="11">
    <source>
        <dbReference type="PROSITE" id="PS50001"/>
    </source>
</evidence>
<dbReference type="InterPro" id="IPR008936">
    <property type="entry name" value="Rho_GTPase_activation_prot"/>
</dbReference>
<dbReference type="SMART" id="SM00326">
    <property type="entry name" value="SH3"/>
    <property type="match status" value="1"/>
</dbReference>
<dbReference type="Pfam" id="PF00017">
    <property type="entry name" value="SH2"/>
    <property type="match status" value="2"/>
</dbReference>
<reference evidence="13" key="2">
    <citation type="submission" date="2025-09" db="UniProtKB">
        <authorList>
            <consortium name="Ensembl"/>
        </authorList>
    </citation>
    <scope>IDENTIFICATION</scope>
</reference>
<feature type="compositionally biased region" description="Pro residues" evidence="10">
    <location>
        <begin position="83"/>
        <end position="94"/>
    </location>
</feature>
<keyword evidence="4" id="KW-0677">Repeat</keyword>
<dbReference type="InterPro" id="IPR001452">
    <property type="entry name" value="SH3_domain"/>
</dbReference>
<evidence type="ECO:0000256" key="8">
    <source>
        <dbReference type="PROSITE-ProRule" id="PRU00192"/>
    </source>
</evidence>
<evidence type="ECO:0000256" key="1">
    <source>
        <dbReference type="ARBA" id="ARBA00009442"/>
    </source>
</evidence>
<dbReference type="InterPro" id="IPR000980">
    <property type="entry name" value="SH2"/>
</dbReference>
<dbReference type="Gene3D" id="1.10.555.10">
    <property type="entry name" value="Rho GTPase activation protein"/>
    <property type="match status" value="1"/>
</dbReference>
<dbReference type="Proteomes" id="UP000694546">
    <property type="component" value="Chromosome 6"/>
</dbReference>
<dbReference type="PRINTS" id="PR00401">
    <property type="entry name" value="SH2DOMAIN"/>
</dbReference>
<dbReference type="GO" id="GO:0008286">
    <property type="term" value="P:insulin receptor signaling pathway"/>
    <property type="evidence" value="ECO:0007669"/>
    <property type="project" value="TreeGrafter"/>
</dbReference>
<keyword evidence="14" id="KW-1185">Reference proteome</keyword>
<keyword evidence="2 8" id="KW-0728">SH3 domain</keyword>
<dbReference type="SUPFAM" id="SSF50044">
    <property type="entry name" value="SH3-domain"/>
    <property type="match status" value="1"/>
</dbReference>
<evidence type="ECO:0000313" key="14">
    <source>
        <dbReference type="Proteomes" id="UP000694546"/>
    </source>
</evidence>
<dbReference type="PANTHER" id="PTHR10155:SF3">
    <property type="entry name" value="PHOSPHATIDYLINOSITOL 3-KINASE REGULATORY SUBUNIT ALPHA"/>
    <property type="match status" value="1"/>
</dbReference>
<evidence type="ECO:0000256" key="3">
    <source>
        <dbReference type="ARBA" id="ARBA00022553"/>
    </source>
</evidence>
<dbReference type="Pfam" id="PF16454">
    <property type="entry name" value="PI3K_P85_iSH2"/>
    <property type="match status" value="1"/>
</dbReference>
<dbReference type="CDD" id="cd09942">
    <property type="entry name" value="SH2_nSH2_p85_like"/>
    <property type="match status" value="1"/>
</dbReference>
<dbReference type="SUPFAM" id="SSF55550">
    <property type="entry name" value="SH2 domain"/>
    <property type="match status" value="2"/>
</dbReference>
<dbReference type="InterPro" id="IPR036860">
    <property type="entry name" value="SH2_dom_sf"/>
</dbReference>
<dbReference type="Gene3D" id="3.30.505.10">
    <property type="entry name" value="SH2 domain"/>
    <property type="match status" value="2"/>
</dbReference>
<keyword evidence="5 7" id="KW-0727">SH2 domain</keyword>
<proteinExistence type="inferred from homology"/>
<evidence type="ECO:0000259" key="12">
    <source>
        <dbReference type="PROSITE" id="PS50002"/>
    </source>
</evidence>
<reference evidence="13" key="1">
    <citation type="submission" date="2025-08" db="UniProtKB">
        <authorList>
            <consortium name="Ensembl"/>
        </authorList>
    </citation>
    <scope>IDENTIFICATION</scope>
</reference>
<dbReference type="PROSITE" id="PS50001">
    <property type="entry name" value="SH2"/>
    <property type="match status" value="2"/>
</dbReference>
<gene>
    <name evidence="13" type="primary">LOC115545002</name>
</gene>
<feature type="domain" description="SH2" evidence="11">
    <location>
        <begin position="527"/>
        <end position="621"/>
    </location>
</feature>
<keyword evidence="3" id="KW-0597">Phosphoprotein</keyword>